<dbReference type="PROSITE" id="PS51257">
    <property type="entry name" value="PROKAR_LIPOPROTEIN"/>
    <property type="match status" value="1"/>
</dbReference>
<dbReference type="Pfam" id="PF14109">
    <property type="entry name" value="GldH_lipo"/>
    <property type="match status" value="1"/>
</dbReference>
<dbReference type="InterPro" id="IPR020018">
    <property type="entry name" value="Motility-assoc_lipoprot_GldH"/>
</dbReference>
<dbReference type="RefSeq" id="WP_163286718.1">
    <property type="nucleotide sequence ID" value="NZ_JAAGVY010000046.1"/>
</dbReference>
<dbReference type="EMBL" id="JAAGVY010000046">
    <property type="protein sequence ID" value="NEN25259.1"/>
    <property type="molecule type" value="Genomic_DNA"/>
</dbReference>
<evidence type="ECO:0000256" key="1">
    <source>
        <dbReference type="SAM" id="SignalP"/>
    </source>
</evidence>
<proteinExistence type="predicted"/>
<evidence type="ECO:0000313" key="2">
    <source>
        <dbReference type="EMBL" id="NEN25259.1"/>
    </source>
</evidence>
<sequence length="166" mass="18900">MKSFSFIFAFSVFASLILTSCADDNFIFEKNVEIPNAEWLTSEKAILKVDISDTVSQHNFYINVRNTEAYPYRNLYVFVKTTFPNEKTSRDTVGIVLADATGKWIGSGSGFLNSSRHLTNTILFKYNKRFPISGEYVFEIEQAMRTDTLKGIQNIGLKIDKQPVNQ</sequence>
<dbReference type="Proteomes" id="UP000486602">
    <property type="component" value="Unassembled WGS sequence"/>
</dbReference>
<organism evidence="2 3">
    <name type="scientific">Cryomorpha ignava</name>
    <dbReference type="NCBI Taxonomy" id="101383"/>
    <lineage>
        <taxon>Bacteria</taxon>
        <taxon>Pseudomonadati</taxon>
        <taxon>Bacteroidota</taxon>
        <taxon>Flavobacteriia</taxon>
        <taxon>Flavobacteriales</taxon>
        <taxon>Cryomorphaceae</taxon>
        <taxon>Cryomorpha</taxon>
    </lineage>
</organism>
<keyword evidence="3" id="KW-1185">Reference proteome</keyword>
<feature type="chain" id="PRO_5029909309" evidence="1">
    <location>
        <begin position="23"/>
        <end position="166"/>
    </location>
</feature>
<reference evidence="2 3" key="1">
    <citation type="submission" date="2020-02" db="EMBL/GenBank/DDBJ databases">
        <title>Out from the shadows clarifying the taxonomy of the family Cryomorphaceae and related taxa by utilizing the GTDB taxonomic framework.</title>
        <authorList>
            <person name="Bowman J.P."/>
        </authorList>
    </citation>
    <scope>NUCLEOTIDE SEQUENCE [LARGE SCALE GENOMIC DNA]</scope>
    <source>
        <strain evidence="2 3">QSSC 1-22</strain>
    </source>
</reference>
<comment type="caution">
    <text evidence="2">The sequence shown here is derived from an EMBL/GenBank/DDBJ whole genome shotgun (WGS) entry which is preliminary data.</text>
</comment>
<keyword evidence="2" id="KW-0449">Lipoprotein</keyword>
<keyword evidence="1" id="KW-0732">Signal</keyword>
<evidence type="ECO:0000313" key="3">
    <source>
        <dbReference type="Proteomes" id="UP000486602"/>
    </source>
</evidence>
<dbReference type="AlphaFoldDB" id="A0A7K3WUB0"/>
<protein>
    <submittedName>
        <fullName evidence="2">Gliding motility lipoprotein GldH</fullName>
    </submittedName>
</protein>
<accession>A0A7K3WUB0</accession>
<feature type="signal peptide" evidence="1">
    <location>
        <begin position="1"/>
        <end position="22"/>
    </location>
</feature>
<dbReference type="NCBIfam" id="TIGR03511">
    <property type="entry name" value="GldH_lipo"/>
    <property type="match status" value="1"/>
</dbReference>
<name>A0A7K3WUB0_9FLAO</name>
<gene>
    <name evidence="2" type="ORF">G3O08_17315</name>
</gene>